<accession>A0A073HYU5</accession>
<dbReference type="AlphaFoldDB" id="A0A073HYU5"/>
<evidence type="ECO:0000313" key="2">
    <source>
        <dbReference type="Proteomes" id="UP000053232"/>
    </source>
</evidence>
<comment type="caution">
    <text evidence="1">The sequence shown here is derived from an EMBL/GenBank/DDBJ whole genome shotgun (WGS) entry which is preliminary data.</text>
</comment>
<evidence type="ECO:0000313" key="1">
    <source>
        <dbReference type="EMBL" id="KEJ82599.1"/>
    </source>
</evidence>
<name>A0A073HYU5_9SPIT</name>
<organism evidence="1 2">
    <name type="scientific">Oxytricha trifallax</name>
    <dbReference type="NCBI Taxonomy" id="1172189"/>
    <lineage>
        <taxon>Eukaryota</taxon>
        <taxon>Sar</taxon>
        <taxon>Alveolata</taxon>
        <taxon>Ciliophora</taxon>
        <taxon>Intramacronucleata</taxon>
        <taxon>Spirotrichea</taxon>
        <taxon>Stichotrichia</taxon>
        <taxon>Sporadotrichida</taxon>
        <taxon>Oxytrichidae</taxon>
        <taxon>Oxytrichinae</taxon>
        <taxon>Oxytricha</taxon>
    </lineage>
</organism>
<dbReference type="Proteomes" id="UP000053232">
    <property type="component" value="Unassembled WGS sequence"/>
</dbReference>
<sequence length="113" mass="13006">MWTVVQKFGDAIAFLHFKGYRQFKFNFLQILILGQQTSFCGLRKAQKQTQRIDKDTYYLKHSKEKCLVGLKGYEPKGTLHIKISDIIEKISGGNSEKAVEIKQLIEKMVPKGL</sequence>
<gene>
    <name evidence="1" type="ORF">OXYTRIMIC_331</name>
</gene>
<dbReference type="EMBL" id="ARYC01012544">
    <property type="protein sequence ID" value="KEJ82599.1"/>
    <property type="molecule type" value="Genomic_DNA"/>
</dbReference>
<protein>
    <submittedName>
        <fullName evidence="1">MT-A70 family protein</fullName>
    </submittedName>
</protein>
<keyword evidence="2" id="KW-1185">Reference proteome</keyword>
<proteinExistence type="predicted"/>
<reference evidence="2" key="1">
    <citation type="journal article" date="2014" name="Cell">
        <title>The Architecture of a Scrambled Genome Reveals Massive Levels of Genomic Rearrangement during Development.</title>
        <authorList>
            <person name="Chen X."/>
            <person name="Bracht J.R."/>
            <person name="Goldman A.D."/>
            <person name="Dolzhenko E."/>
            <person name="Clay D.M."/>
            <person name="Swart E.C."/>
            <person name="Perlman D.H."/>
            <person name="Doak T.G."/>
            <person name="Stuart A."/>
            <person name="Amemiya C.T."/>
            <person name="Sebra R.P."/>
            <person name="Landweber L.F."/>
        </authorList>
    </citation>
    <scope>NUCLEOTIDE SEQUENCE [LARGE SCALE GENOMIC DNA]</scope>
    <source>
        <strain evidence="2">JRB310</strain>
    </source>
</reference>